<accession>A0A2G9YI60</accession>
<organism evidence="10 11">
    <name type="scientific">Candidatus Sherwoodlollariibacterium unditelluris</name>
    <dbReference type="NCBI Taxonomy" id="1974757"/>
    <lineage>
        <taxon>Bacteria</taxon>
        <taxon>Pseudomonadati</taxon>
        <taxon>Candidatus Omnitrophota</taxon>
        <taxon>Candidatus Sherwoodlollariibacterium</taxon>
    </lineage>
</organism>
<comment type="cofactor">
    <cofactor evidence="1">
        <name>FAD</name>
        <dbReference type="ChEBI" id="CHEBI:57692"/>
    </cofactor>
</comment>
<dbReference type="GO" id="GO:0051537">
    <property type="term" value="F:2 iron, 2 sulfur cluster binding"/>
    <property type="evidence" value="ECO:0007669"/>
    <property type="project" value="UniProtKB-KW"/>
</dbReference>
<dbReference type="SUPFAM" id="SSF63380">
    <property type="entry name" value="Riboflavin synthase domain-like"/>
    <property type="match status" value="1"/>
</dbReference>
<dbReference type="Pfam" id="PF00175">
    <property type="entry name" value="NAD_binding_1"/>
    <property type="match status" value="1"/>
</dbReference>
<dbReference type="GO" id="GO:0046872">
    <property type="term" value="F:metal ion binding"/>
    <property type="evidence" value="ECO:0007669"/>
    <property type="project" value="UniProtKB-KW"/>
</dbReference>
<sequence length="233" mass="26732">MKELEAKIKEIIPMTHNVTSFRVEAEGEIEFKAGQFLQVVLKTMPELKRYLSISNSPTEKGYLEFTKKITESDFCRTLKNLKPGDYLKIRYPFGKFTLDESFYKIAFLSGGIGITPIRSIAKYVVDKNLSTDIVLLYANRTVEDIAFKYDFDQMRKQCPRLKVIHVLSESREAVEYKSGRINAQIIKDSISDYSERKFYLCGPPAMVEAMKNILVTELAVAETSIITENFQGY</sequence>
<evidence type="ECO:0000256" key="6">
    <source>
        <dbReference type="ARBA" id="ARBA00023002"/>
    </source>
</evidence>
<evidence type="ECO:0000259" key="9">
    <source>
        <dbReference type="PROSITE" id="PS51384"/>
    </source>
</evidence>
<dbReference type="Proteomes" id="UP000231292">
    <property type="component" value="Unassembled WGS sequence"/>
</dbReference>
<dbReference type="InterPro" id="IPR012165">
    <property type="entry name" value="Cyt_c3_hydrogenase_gsu"/>
</dbReference>
<evidence type="ECO:0000256" key="4">
    <source>
        <dbReference type="ARBA" id="ARBA00022723"/>
    </source>
</evidence>
<dbReference type="InterPro" id="IPR017927">
    <property type="entry name" value="FAD-bd_FR_type"/>
</dbReference>
<dbReference type="CDD" id="cd00322">
    <property type="entry name" value="FNR_like"/>
    <property type="match status" value="1"/>
</dbReference>
<reference evidence="10 11" key="1">
    <citation type="submission" date="2017-09" db="EMBL/GenBank/DDBJ databases">
        <title>Depth-based differentiation of microbial function through sediment-hosted aquifers and enrichment of novel symbionts in the deep terrestrial subsurface.</title>
        <authorList>
            <person name="Probst A.J."/>
            <person name="Ladd B."/>
            <person name="Jarett J.K."/>
            <person name="Geller-Mcgrath D.E."/>
            <person name="Sieber C.M."/>
            <person name="Emerson J.B."/>
            <person name="Anantharaman K."/>
            <person name="Thomas B.C."/>
            <person name="Malmstrom R."/>
            <person name="Stieglmeier M."/>
            <person name="Klingl A."/>
            <person name="Woyke T."/>
            <person name="Ryan C.M."/>
            <person name="Banfield J.F."/>
        </authorList>
    </citation>
    <scope>NUCLEOTIDE SEQUENCE [LARGE SCALE GENOMIC DNA]</scope>
    <source>
        <strain evidence="10">CG23_combo_of_CG06-09_8_20_14_all_41_10</strain>
    </source>
</reference>
<keyword evidence="2" id="KW-0285">Flavoprotein</keyword>
<evidence type="ECO:0000256" key="7">
    <source>
        <dbReference type="ARBA" id="ARBA00023004"/>
    </source>
</evidence>
<dbReference type="InterPro" id="IPR001709">
    <property type="entry name" value="Flavoprot_Pyr_Nucl_cyt_Rdtase"/>
</dbReference>
<dbReference type="InterPro" id="IPR017938">
    <property type="entry name" value="Riboflavin_synthase-like_b-brl"/>
</dbReference>
<dbReference type="InterPro" id="IPR001433">
    <property type="entry name" value="OxRdtase_FAD/NAD-bd"/>
</dbReference>
<keyword evidence="5" id="KW-0274">FAD</keyword>
<protein>
    <submittedName>
        <fullName evidence="10">Oxidoreductase</fullName>
    </submittedName>
</protein>
<dbReference type="Gene3D" id="3.40.50.80">
    <property type="entry name" value="Nucleotide-binding domain of ferredoxin-NADP reductase (FNR) module"/>
    <property type="match status" value="1"/>
</dbReference>
<dbReference type="PRINTS" id="PR00410">
    <property type="entry name" value="PHEHYDRXLASE"/>
</dbReference>
<dbReference type="EMBL" id="PCRK01000143">
    <property type="protein sequence ID" value="PIP18928.1"/>
    <property type="molecule type" value="Genomic_DNA"/>
</dbReference>
<keyword evidence="6" id="KW-0560">Oxidoreductase</keyword>
<proteinExistence type="predicted"/>
<dbReference type="PANTHER" id="PTHR47354">
    <property type="entry name" value="NADH OXIDOREDUCTASE HCR"/>
    <property type="match status" value="1"/>
</dbReference>
<evidence type="ECO:0000313" key="10">
    <source>
        <dbReference type="EMBL" id="PIP18928.1"/>
    </source>
</evidence>
<dbReference type="Pfam" id="PF00970">
    <property type="entry name" value="FAD_binding_6"/>
    <property type="match status" value="1"/>
</dbReference>
<evidence type="ECO:0000256" key="2">
    <source>
        <dbReference type="ARBA" id="ARBA00022630"/>
    </source>
</evidence>
<dbReference type="Gene3D" id="2.40.30.10">
    <property type="entry name" value="Translation factors"/>
    <property type="match status" value="1"/>
</dbReference>
<evidence type="ECO:0000256" key="1">
    <source>
        <dbReference type="ARBA" id="ARBA00001974"/>
    </source>
</evidence>
<name>A0A2G9YI60_9BACT</name>
<dbReference type="PIRSF" id="PIRSF006816">
    <property type="entry name" value="Cyc3_hyd_g"/>
    <property type="match status" value="1"/>
</dbReference>
<dbReference type="GO" id="GO:0016491">
    <property type="term" value="F:oxidoreductase activity"/>
    <property type="evidence" value="ECO:0007669"/>
    <property type="project" value="UniProtKB-KW"/>
</dbReference>
<feature type="domain" description="FAD-binding FR-type" evidence="9">
    <location>
        <begin position="1"/>
        <end position="99"/>
    </location>
</feature>
<dbReference type="PROSITE" id="PS51384">
    <property type="entry name" value="FAD_FR"/>
    <property type="match status" value="1"/>
</dbReference>
<gene>
    <name evidence="10" type="ORF">COX41_05600</name>
</gene>
<dbReference type="SUPFAM" id="SSF52343">
    <property type="entry name" value="Ferredoxin reductase-like, C-terminal NADP-linked domain"/>
    <property type="match status" value="1"/>
</dbReference>
<dbReference type="PANTHER" id="PTHR47354:SF6">
    <property type="entry name" value="NADH OXIDOREDUCTASE HCR"/>
    <property type="match status" value="1"/>
</dbReference>
<evidence type="ECO:0000313" key="11">
    <source>
        <dbReference type="Proteomes" id="UP000231292"/>
    </source>
</evidence>
<keyword evidence="8" id="KW-0411">Iron-sulfur</keyword>
<evidence type="ECO:0000256" key="5">
    <source>
        <dbReference type="ARBA" id="ARBA00022827"/>
    </source>
</evidence>
<dbReference type="InterPro" id="IPR050415">
    <property type="entry name" value="MRET"/>
</dbReference>
<evidence type="ECO:0000256" key="3">
    <source>
        <dbReference type="ARBA" id="ARBA00022714"/>
    </source>
</evidence>
<dbReference type="AlphaFoldDB" id="A0A2G9YI60"/>
<keyword evidence="3" id="KW-0001">2Fe-2S</keyword>
<dbReference type="InterPro" id="IPR039261">
    <property type="entry name" value="FNR_nucleotide-bd"/>
</dbReference>
<dbReference type="GO" id="GO:0050660">
    <property type="term" value="F:flavin adenine dinucleotide binding"/>
    <property type="evidence" value="ECO:0007669"/>
    <property type="project" value="InterPro"/>
</dbReference>
<dbReference type="PRINTS" id="PR00371">
    <property type="entry name" value="FPNCR"/>
</dbReference>
<keyword evidence="4" id="KW-0479">Metal-binding</keyword>
<dbReference type="InterPro" id="IPR008333">
    <property type="entry name" value="Cbr1-like_FAD-bd_dom"/>
</dbReference>
<evidence type="ECO:0000256" key="8">
    <source>
        <dbReference type="ARBA" id="ARBA00023014"/>
    </source>
</evidence>
<dbReference type="GO" id="GO:0006221">
    <property type="term" value="P:pyrimidine nucleotide biosynthetic process"/>
    <property type="evidence" value="ECO:0007669"/>
    <property type="project" value="InterPro"/>
</dbReference>
<keyword evidence="7" id="KW-0408">Iron</keyword>
<comment type="caution">
    <text evidence="10">The sequence shown here is derived from an EMBL/GenBank/DDBJ whole genome shotgun (WGS) entry which is preliminary data.</text>
</comment>